<feature type="compositionally biased region" description="Low complexity" evidence="1">
    <location>
        <begin position="90"/>
        <end position="113"/>
    </location>
</feature>
<proteinExistence type="predicted"/>
<name>A0ABM8VXB3_GIGMA</name>
<evidence type="ECO:0000256" key="1">
    <source>
        <dbReference type="SAM" id="MobiDB-lite"/>
    </source>
</evidence>
<dbReference type="EMBL" id="CAJVQB010000136">
    <property type="protein sequence ID" value="CAG8469885.1"/>
    <property type="molecule type" value="Genomic_DNA"/>
</dbReference>
<gene>
    <name evidence="2" type="ORF">GMARGA_LOCUS723</name>
</gene>
<dbReference type="Proteomes" id="UP000789901">
    <property type="component" value="Unassembled WGS sequence"/>
</dbReference>
<organism evidence="2 3">
    <name type="scientific">Gigaspora margarita</name>
    <dbReference type="NCBI Taxonomy" id="4874"/>
    <lineage>
        <taxon>Eukaryota</taxon>
        <taxon>Fungi</taxon>
        <taxon>Fungi incertae sedis</taxon>
        <taxon>Mucoromycota</taxon>
        <taxon>Glomeromycotina</taxon>
        <taxon>Glomeromycetes</taxon>
        <taxon>Diversisporales</taxon>
        <taxon>Gigasporaceae</taxon>
        <taxon>Gigaspora</taxon>
    </lineage>
</organism>
<evidence type="ECO:0000313" key="3">
    <source>
        <dbReference type="Proteomes" id="UP000789901"/>
    </source>
</evidence>
<reference evidence="2 3" key="1">
    <citation type="submission" date="2021-06" db="EMBL/GenBank/DDBJ databases">
        <authorList>
            <person name="Kallberg Y."/>
            <person name="Tangrot J."/>
            <person name="Rosling A."/>
        </authorList>
    </citation>
    <scope>NUCLEOTIDE SEQUENCE [LARGE SCALE GENOMIC DNA]</scope>
    <source>
        <strain evidence="2 3">120-4 pot B 10/14</strain>
    </source>
</reference>
<keyword evidence="3" id="KW-1185">Reference proteome</keyword>
<feature type="compositionally biased region" description="Polar residues" evidence="1">
    <location>
        <begin position="76"/>
        <end position="89"/>
    </location>
</feature>
<sequence>MSQDEKFLCSIFKSFEILSNLDHVRTYIKYKNPIPKTFSTSDYELYVKDDTKERVMICVHFAVRWKMEHQVQNECETENGVENTENSVDNTENGANYAENGAENTENGANNTENDADNTENGIDSTKHNINDIY</sequence>
<comment type="caution">
    <text evidence="2">The sequence shown here is derived from an EMBL/GenBank/DDBJ whole genome shotgun (WGS) entry which is preliminary data.</text>
</comment>
<protein>
    <submittedName>
        <fullName evidence="2">20245_t:CDS:1</fullName>
    </submittedName>
</protein>
<feature type="region of interest" description="Disordered" evidence="1">
    <location>
        <begin position="76"/>
        <end position="134"/>
    </location>
</feature>
<feature type="compositionally biased region" description="Basic and acidic residues" evidence="1">
    <location>
        <begin position="125"/>
        <end position="134"/>
    </location>
</feature>
<accession>A0ABM8VXB3</accession>
<evidence type="ECO:0000313" key="2">
    <source>
        <dbReference type="EMBL" id="CAG8469885.1"/>
    </source>
</evidence>